<dbReference type="Proteomes" id="UP000320176">
    <property type="component" value="Unassembled WGS sequence"/>
</dbReference>
<keyword evidence="1" id="KW-1133">Transmembrane helix</keyword>
<comment type="caution">
    <text evidence="2">The sequence shown here is derived from an EMBL/GenBank/DDBJ whole genome shotgun (WGS) entry which is preliminary data.</text>
</comment>
<keyword evidence="1" id="KW-0472">Membrane</keyword>
<keyword evidence="1" id="KW-0812">Transmembrane</keyword>
<feature type="transmembrane region" description="Helical" evidence="1">
    <location>
        <begin position="75"/>
        <end position="94"/>
    </location>
</feature>
<organism evidence="2 3">
    <name type="scientific">Stieleria varia</name>
    <dbReference type="NCBI Taxonomy" id="2528005"/>
    <lineage>
        <taxon>Bacteria</taxon>
        <taxon>Pseudomonadati</taxon>
        <taxon>Planctomycetota</taxon>
        <taxon>Planctomycetia</taxon>
        <taxon>Pirellulales</taxon>
        <taxon>Pirellulaceae</taxon>
        <taxon>Stieleria</taxon>
    </lineage>
</organism>
<protein>
    <submittedName>
        <fullName evidence="2">Uncharacterized protein</fullName>
    </submittedName>
</protein>
<sequence>MNPYDSPKSNDAIYPDEISPAIVERLIAGSETDSLVFYGVSDHQLYGRKNRIRLSGDVAKLAEDAGYDPIVYQSVLWRCLVFIPVVPLGVFAVIPKLECDDDPDRDADQYRGIRMAWDWSQIRIQYGVVFGTALLLAAIACRLWFAG</sequence>
<evidence type="ECO:0000256" key="1">
    <source>
        <dbReference type="SAM" id="Phobius"/>
    </source>
</evidence>
<evidence type="ECO:0000313" key="3">
    <source>
        <dbReference type="Proteomes" id="UP000320176"/>
    </source>
</evidence>
<name>A0A5C6ALU6_9BACT</name>
<dbReference type="EMBL" id="SJPN01000005">
    <property type="protein sequence ID" value="TWU01013.1"/>
    <property type="molecule type" value="Genomic_DNA"/>
</dbReference>
<gene>
    <name evidence="2" type="ORF">Pla52n_43840</name>
</gene>
<proteinExistence type="predicted"/>
<reference evidence="2 3" key="1">
    <citation type="submission" date="2019-02" db="EMBL/GenBank/DDBJ databases">
        <title>Deep-cultivation of Planctomycetes and their phenomic and genomic characterization uncovers novel biology.</title>
        <authorList>
            <person name="Wiegand S."/>
            <person name="Jogler M."/>
            <person name="Boedeker C."/>
            <person name="Pinto D."/>
            <person name="Vollmers J."/>
            <person name="Rivas-Marin E."/>
            <person name="Kohn T."/>
            <person name="Peeters S.H."/>
            <person name="Heuer A."/>
            <person name="Rast P."/>
            <person name="Oberbeckmann S."/>
            <person name="Bunk B."/>
            <person name="Jeske O."/>
            <person name="Meyerdierks A."/>
            <person name="Storesund J.E."/>
            <person name="Kallscheuer N."/>
            <person name="Luecker S."/>
            <person name="Lage O.M."/>
            <person name="Pohl T."/>
            <person name="Merkel B.J."/>
            <person name="Hornburger P."/>
            <person name="Mueller R.-W."/>
            <person name="Bruemmer F."/>
            <person name="Labrenz M."/>
            <person name="Spormann A.M."/>
            <person name="Op Den Camp H."/>
            <person name="Overmann J."/>
            <person name="Amann R."/>
            <person name="Jetten M.S.M."/>
            <person name="Mascher T."/>
            <person name="Medema M.H."/>
            <person name="Devos D.P."/>
            <person name="Kaster A.-K."/>
            <person name="Ovreas L."/>
            <person name="Rohde M."/>
            <person name="Galperin M.Y."/>
            <person name="Jogler C."/>
        </authorList>
    </citation>
    <scope>NUCLEOTIDE SEQUENCE [LARGE SCALE GENOMIC DNA]</scope>
    <source>
        <strain evidence="2 3">Pla52n</strain>
    </source>
</reference>
<evidence type="ECO:0000313" key="2">
    <source>
        <dbReference type="EMBL" id="TWU01013.1"/>
    </source>
</evidence>
<dbReference type="AlphaFoldDB" id="A0A5C6ALU6"/>
<accession>A0A5C6ALU6</accession>
<keyword evidence="3" id="KW-1185">Reference proteome</keyword>
<feature type="transmembrane region" description="Helical" evidence="1">
    <location>
        <begin position="124"/>
        <end position="145"/>
    </location>
</feature>